<proteinExistence type="predicted"/>
<evidence type="ECO:0000313" key="2">
    <source>
        <dbReference type="Proteomes" id="UP001206878"/>
    </source>
</evidence>
<sequence>ATLIGAGPIGVEALFLLTPSFFEQDPEGLSLDPGLIRVRNSRVLALMGNVVIAAPRGWNEYGLRPFLSGGLGLLRTNG</sequence>
<dbReference type="Proteomes" id="UP001206878">
    <property type="component" value="Unassembled WGS sequence"/>
</dbReference>
<name>A0AAW5N310_9ESCH</name>
<feature type="non-terminal residue" evidence="1">
    <location>
        <position position="1"/>
    </location>
</feature>
<accession>A0AAW5N310</accession>
<reference evidence="1" key="1">
    <citation type="submission" date="2022-07" db="EMBL/GenBank/DDBJ databases">
        <title>Diversity of ethanolamine utilization by human commensal Escherichia coli.</title>
        <authorList>
            <person name="Jubelin G."/>
        </authorList>
    </citation>
    <scope>NUCLEOTIDE SEQUENCE</scope>
    <source>
        <strain evidence="1">S1</strain>
    </source>
</reference>
<protein>
    <submittedName>
        <fullName evidence="1">Uncharacterized protein</fullName>
    </submittedName>
</protein>
<dbReference type="AlphaFoldDB" id="A0AAW5N310"/>
<organism evidence="1 2">
    <name type="scientific">Escherichia marmotae</name>
    <dbReference type="NCBI Taxonomy" id="1499973"/>
    <lineage>
        <taxon>Bacteria</taxon>
        <taxon>Pseudomonadati</taxon>
        <taxon>Pseudomonadota</taxon>
        <taxon>Gammaproteobacteria</taxon>
        <taxon>Enterobacterales</taxon>
        <taxon>Enterobacteriaceae</taxon>
        <taxon>Escherichia</taxon>
    </lineage>
</organism>
<dbReference type="EMBL" id="JANPXH010001767">
    <property type="protein sequence ID" value="MCR6679783.1"/>
    <property type="molecule type" value="Genomic_DNA"/>
</dbReference>
<comment type="caution">
    <text evidence="1">The sequence shown here is derived from an EMBL/GenBank/DDBJ whole genome shotgun (WGS) entry which is preliminary data.</text>
</comment>
<gene>
    <name evidence="1" type="ORF">NVV43_30805</name>
</gene>
<feature type="non-terminal residue" evidence="1">
    <location>
        <position position="78"/>
    </location>
</feature>
<evidence type="ECO:0000313" key="1">
    <source>
        <dbReference type="EMBL" id="MCR6679783.1"/>
    </source>
</evidence>